<comment type="caution">
    <text evidence="3">The sequence shown here is derived from an EMBL/GenBank/DDBJ whole genome shotgun (WGS) entry which is preliminary data.</text>
</comment>
<dbReference type="PANTHER" id="PTHR32502:SF3">
    <property type="entry name" value="D-GALACTOSAMINE-6-PHOSPHATE DEAMINASE AGAS-RELATED"/>
    <property type="match status" value="1"/>
</dbReference>
<proteinExistence type="predicted"/>
<dbReference type="GO" id="GO:1901135">
    <property type="term" value="P:carbohydrate derivative metabolic process"/>
    <property type="evidence" value="ECO:0007669"/>
    <property type="project" value="InterPro"/>
</dbReference>
<name>A0A412PHX1_9FIRM</name>
<dbReference type="PANTHER" id="PTHR32502">
    <property type="entry name" value="N-ACETYLGALACTOSAMINE PERMEASE II COMPONENT-RELATED"/>
    <property type="match status" value="1"/>
</dbReference>
<dbReference type="InterPro" id="IPR035466">
    <property type="entry name" value="GlmS/AgaS_SIS"/>
</dbReference>
<dbReference type="GO" id="GO:0005886">
    <property type="term" value="C:plasma membrane"/>
    <property type="evidence" value="ECO:0007669"/>
    <property type="project" value="TreeGrafter"/>
</dbReference>
<protein>
    <submittedName>
        <fullName evidence="3">SIS domain-containing protein</fullName>
    </submittedName>
</protein>
<dbReference type="Pfam" id="PF01380">
    <property type="entry name" value="SIS"/>
    <property type="match status" value="1"/>
</dbReference>
<evidence type="ECO:0000259" key="2">
    <source>
        <dbReference type="PROSITE" id="PS51464"/>
    </source>
</evidence>
<dbReference type="EMBL" id="QRWX01000001">
    <property type="protein sequence ID" value="RGT57742.1"/>
    <property type="molecule type" value="Genomic_DNA"/>
</dbReference>
<dbReference type="PROSITE" id="PS51464">
    <property type="entry name" value="SIS"/>
    <property type="match status" value="2"/>
</dbReference>
<dbReference type="CDD" id="cd05008">
    <property type="entry name" value="SIS_GlmS_GlmD_1"/>
    <property type="match status" value="1"/>
</dbReference>
<dbReference type="Gene3D" id="3.40.50.10490">
    <property type="entry name" value="Glucose-6-phosphate isomerase like protein, domain 1"/>
    <property type="match status" value="2"/>
</dbReference>
<dbReference type="GO" id="GO:0009401">
    <property type="term" value="P:phosphoenolpyruvate-dependent sugar phosphotransferase system"/>
    <property type="evidence" value="ECO:0007669"/>
    <property type="project" value="TreeGrafter"/>
</dbReference>
<dbReference type="AlphaFoldDB" id="A0A412PHX1"/>
<keyword evidence="1" id="KW-0677">Repeat</keyword>
<dbReference type="InterPro" id="IPR001347">
    <property type="entry name" value="SIS_dom"/>
</dbReference>
<organism evidence="3 4">
    <name type="scientific">Solobacterium moorei</name>
    <dbReference type="NCBI Taxonomy" id="102148"/>
    <lineage>
        <taxon>Bacteria</taxon>
        <taxon>Bacillati</taxon>
        <taxon>Bacillota</taxon>
        <taxon>Erysipelotrichia</taxon>
        <taxon>Erysipelotrichales</taxon>
        <taxon>Erysipelotrichaceae</taxon>
        <taxon>Solobacterium</taxon>
    </lineage>
</organism>
<reference evidence="3 4" key="1">
    <citation type="submission" date="2018-08" db="EMBL/GenBank/DDBJ databases">
        <title>A genome reference for cultivated species of the human gut microbiota.</title>
        <authorList>
            <person name="Zou Y."/>
            <person name="Xue W."/>
            <person name="Luo G."/>
        </authorList>
    </citation>
    <scope>NUCLEOTIDE SEQUENCE [LARGE SCALE GENOMIC DNA]</scope>
    <source>
        <strain evidence="3 4">AF18-46</strain>
    </source>
</reference>
<evidence type="ECO:0000313" key="3">
    <source>
        <dbReference type="EMBL" id="RGT57742.1"/>
    </source>
</evidence>
<evidence type="ECO:0000256" key="1">
    <source>
        <dbReference type="ARBA" id="ARBA00022737"/>
    </source>
</evidence>
<sequence>MSIFNYTNEELESLKATFTATEIHQQPLTWEKTIEQVRSRAEEIKAFITKVIHQEDYDVILTGAGTSEFVGNALYSYLNRKLNYKVKSYATTDLTTTPENYVSAHKPTLLISYGRSGDSPESVGAIQSVEAVNDNLYHLFITCNKDGALSKRANAEGDRCLAINLTPETLDKSFAMTSSFTNMYLATLLCFSLDHYDETVAAVNEVIGAAKKLVEEDWSTIKEFDDAFDYGRIVYLGTNTLKGIAQESALKMLELNAGKIVTMYDTPLGFRHGPKSIIDNTTLTVLYLSDGEYQRQYELDLLKEMSGQRKENRIMVVCNTPCELAKSLANYYYCFDTPAKDNVFVGLDFIIVAQLMALFASIRNHFTPDNPCPTGEVNRVVKGVILYPYSK</sequence>
<feature type="domain" description="SIS" evidence="2">
    <location>
        <begin position="48"/>
        <end position="206"/>
    </location>
</feature>
<dbReference type="InterPro" id="IPR046348">
    <property type="entry name" value="SIS_dom_sf"/>
</dbReference>
<dbReference type="SUPFAM" id="SSF53697">
    <property type="entry name" value="SIS domain"/>
    <property type="match status" value="1"/>
</dbReference>
<evidence type="ECO:0000313" key="4">
    <source>
        <dbReference type="Proteomes" id="UP000284731"/>
    </source>
</evidence>
<dbReference type="Proteomes" id="UP000284731">
    <property type="component" value="Unassembled WGS sequence"/>
</dbReference>
<dbReference type="InterPro" id="IPR050303">
    <property type="entry name" value="GatZ_KbaZ_carbometab"/>
</dbReference>
<dbReference type="GO" id="GO:0097367">
    <property type="term" value="F:carbohydrate derivative binding"/>
    <property type="evidence" value="ECO:0007669"/>
    <property type="project" value="InterPro"/>
</dbReference>
<dbReference type="RefSeq" id="WP_118764212.1">
    <property type="nucleotide sequence ID" value="NZ_CABJCF010000001.1"/>
</dbReference>
<accession>A0A412PHX1</accession>
<gene>
    <name evidence="3" type="ORF">DWX20_01460</name>
</gene>
<feature type="domain" description="SIS" evidence="2">
    <location>
        <begin position="220"/>
        <end position="371"/>
    </location>
</feature>